<evidence type="ECO:0000256" key="12">
    <source>
        <dbReference type="ARBA" id="ARBA00023163"/>
    </source>
</evidence>
<feature type="domain" description="CXXC-type" evidence="19">
    <location>
        <begin position="1069"/>
        <end position="1119"/>
    </location>
</feature>
<dbReference type="InterPro" id="IPR003889">
    <property type="entry name" value="FYrich_C"/>
</dbReference>
<dbReference type="InterPro" id="IPR046341">
    <property type="entry name" value="SET_dom_sf"/>
</dbReference>
<evidence type="ECO:0000256" key="3">
    <source>
        <dbReference type="ARBA" id="ARBA00022679"/>
    </source>
</evidence>
<dbReference type="PROSITE" id="PS01359">
    <property type="entry name" value="ZF_PHD_1"/>
    <property type="match status" value="2"/>
</dbReference>
<accession>A0A5K3EYX9</accession>
<keyword evidence="7 14" id="KW-0863">Zinc-finger</keyword>
<dbReference type="GO" id="GO:0008270">
    <property type="term" value="F:zinc ion binding"/>
    <property type="evidence" value="ECO:0007669"/>
    <property type="project" value="UniProtKB-KW"/>
</dbReference>
<dbReference type="GO" id="GO:0045893">
    <property type="term" value="P:positive regulation of DNA-templated transcription"/>
    <property type="evidence" value="ECO:0007669"/>
    <property type="project" value="TreeGrafter"/>
</dbReference>
<feature type="domain" description="PHD-type" evidence="20">
    <location>
        <begin position="1964"/>
        <end position="2082"/>
    </location>
</feature>
<dbReference type="InterPro" id="IPR019787">
    <property type="entry name" value="Znf_PHD-finger"/>
</dbReference>
<evidence type="ECO:0000256" key="8">
    <source>
        <dbReference type="ARBA" id="ARBA00022833"/>
    </source>
</evidence>
<keyword evidence="10" id="KW-0805">Transcription regulation</keyword>
<dbReference type="InterPro" id="IPR002857">
    <property type="entry name" value="Znf_CXXC"/>
</dbReference>
<dbReference type="GO" id="GO:0042800">
    <property type="term" value="F:histone H3K4 methyltransferase activity"/>
    <property type="evidence" value="ECO:0007669"/>
    <property type="project" value="TreeGrafter"/>
</dbReference>
<evidence type="ECO:0000256" key="7">
    <source>
        <dbReference type="ARBA" id="ARBA00022771"/>
    </source>
</evidence>
<dbReference type="PROSITE" id="PS51543">
    <property type="entry name" value="FYRC"/>
    <property type="match status" value="1"/>
</dbReference>
<dbReference type="PANTHER" id="PTHR45838:SF4">
    <property type="entry name" value="HISTONE-LYSINE N-METHYLTRANSFERASE TRITHORAX"/>
    <property type="match status" value="1"/>
</dbReference>
<evidence type="ECO:0000256" key="4">
    <source>
        <dbReference type="ARBA" id="ARBA00022691"/>
    </source>
</evidence>
<feature type="domain" description="PHD-type" evidence="16">
    <location>
        <begin position="1293"/>
        <end position="1341"/>
    </location>
</feature>
<feature type="region of interest" description="Disordered" evidence="15">
    <location>
        <begin position="1239"/>
        <end position="1262"/>
    </location>
</feature>
<dbReference type="Gene3D" id="3.30.160.360">
    <property type="match status" value="2"/>
</dbReference>
<dbReference type="PROSITE" id="PS51805">
    <property type="entry name" value="EPHD"/>
    <property type="match status" value="1"/>
</dbReference>
<feature type="compositionally biased region" description="Basic and acidic residues" evidence="15">
    <location>
        <begin position="789"/>
        <end position="803"/>
    </location>
</feature>
<dbReference type="InterPro" id="IPR001214">
    <property type="entry name" value="SET_dom"/>
</dbReference>
<dbReference type="SUPFAM" id="SSF57903">
    <property type="entry name" value="FYVE/PHD zinc finger"/>
    <property type="match status" value="2"/>
</dbReference>
<dbReference type="InterPro" id="IPR011011">
    <property type="entry name" value="Znf_FYVE_PHD"/>
</dbReference>
<evidence type="ECO:0000256" key="10">
    <source>
        <dbReference type="ARBA" id="ARBA00023015"/>
    </source>
</evidence>
<comment type="subcellular location">
    <subcellularLocation>
        <location evidence="1">Nucleus</location>
    </subcellularLocation>
</comment>
<keyword evidence="13" id="KW-0539">Nucleus</keyword>
<dbReference type="InterPro" id="IPR003616">
    <property type="entry name" value="Post-SET_dom"/>
</dbReference>
<feature type="compositionally biased region" description="Polar residues" evidence="15">
    <location>
        <begin position="1138"/>
        <end position="1155"/>
    </location>
</feature>
<dbReference type="PROSITE" id="PS50280">
    <property type="entry name" value="SET"/>
    <property type="match status" value="1"/>
</dbReference>
<dbReference type="WBParaSite" id="MCU_004120-RB">
    <property type="protein sequence ID" value="MCU_004120-RB"/>
    <property type="gene ID" value="MCU_004120"/>
</dbReference>
<dbReference type="Gene3D" id="2.170.270.10">
    <property type="entry name" value="SET domain"/>
    <property type="match status" value="1"/>
</dbReference>
<dbReference type="Gene3D" id="3.30.40.10">
    <property type="entry name" value="Zinc/RING finger domain, C3HC4 (zinc finger)"/>
    <property type="match status" value="4"/>
</dbReference>
<evidence type="ECO:0000259" key="20">
    <source>
        <dbReference type="PROSITE" id="PS51805"/>
    </source>
</evidence>
<dbReference type="PROSITE" id="PS50016">
    <property type="entry name" value="ZF_PHD_2"/>
    <property type="match status" value="2"/>
</dbReference>
<dbReference type="PROSITE" id="PS50868">
    <property type="entry name" value="POST_SET"/>
    <property type="match status" value="1"/>
</dbReference>
<dbReference type="InterPro" id="IPR034732">
    <property type="entry name" value="EPHD"/>
</dbReference>
<feature type="region of interest" description="Disordered" evidence="15">
    <location>
        <begin position="1130"/>
        <end position="1170"/>
    </location>
</feature>
<evidence type="ECO:0000256" key="2">
    <source>
        <dbReference type="ARBA" id="ARBA00022603"/>
    </source>
</evidence>
<dbReference type="SUPFAM" id="SSF82199">
    <property type="entry name" value="SET domain"/>
    <property type="match status" value="1"/>
</dbReference>
<dbReference type="InterPro" id="IPR019786">
    <property type="entry name" value="Zinc_finger_PHD-type_CS"/>
</dbReference>
<feature type="region of interest" description="Disordered" evidence="15">
    <location>
        <begin position="782"/>
        <end position="803"/>
    </location>
</feature>
<keyword evidence="8" id="KW-0862">Zinc</keyword>
<feature type="compositionally biased region" description="Low complexity" evidence="15">
    <location>
        <begin position="1587"/>
        <end position="1601"/>
    </location>
</feature>
<dbReference type="PANTHER" id="PTHR45838">
    <property type="entry name" value="HISTONE-LYSINE-N-METHYLTRANSFERASE 2 KMT2 FAMILY MEMBER"/>
    <property type="match status" value="1"/>
</dbReference>
<feature type="region of interest" description="Disordered" evidence="15">
    <location>
        <begin position="2351"/>
        <end position="2437"/>
    </location>
</feature>
<keyword evidence="5" id="KW-0479">Metal-binding</keyword>
<dbReference type="GO" id="GO:0032259">
    <property type="term" value="P:methylation"/>
    <property type="evidence" value="ECO:0007669"/>
    <property type="project" value="UniProtKB-KW"/>
</dbReference>
<evidence type="ECO:0000256" key="15">
    <source>
        <dbReference type="SAM" id="MobiDB-lite"/>
    </source>
</evidence>
<feature type="region of interest" description="Disordered" evidence="15">
    <location>
        <begin position="972"/>
        <end position="1007"/>
    </location>
</feature>
<keyword evidence="4" id="KW-0949">S-adenosyl-L-methionine</keyword>
<dbReference type="CDD" id="cd15506">
    <property type="entry name" value="PHD1_KMT2A_like"/>
    <property type="match status" value="1"/>
</dbReference>
<dbReference type="Pfam" id="PF05964">
    <property type="entry name" value="FYRN"/>
    <property type="match status" value="1"/>
</dbReference>
<keyword evidence="11" id="KW-0238">DNA-binding</keyword>
<feature type="domain" description="SET" evidence="17">
    <location>
        <begin position="2996"/>
        <end position="3112"/>
    </location>
</feature>
<dbReference type="InterPro" id="IPR001965">
    <property type="entry name" value="Znf_PHD"/>
</dbReference>
<dbReference type="GO" id="GO:0035097">
    <property type="term" value="C:histone methyltransferase complex"/>
    <property type="evidence" value="ECO:0007669"/>
    <property type="project" value="TreeGrafter"/>
</dbReference>
<evidence type="ECO:0000256" key="5">
    <source>
        <dbReference type="ARBA" id="ARBA00022723"/>
    </source>
</evidence>
<evidence type="ECO:0000256" key="14">
    <source>
        <dbReference type="PROSITE-ProRule" id="PRU00509"/>
    </source>
</evidence>
<evidence type="ECO:0000259" key="17">
    <source>
        <dbReference type="PROSITE" id="PS50280"/>
    </source>
</evidence>
<sequence length="3134" mass="345998">SRRPIPLARYQAWLRLCKTKDSFKNLLPLYFPNSGSCGFELNEINCIKVSSTTISRRKFMLHKRALMRRMKTGCNASGRFVVDELKSSELQMEVDQRLIQASLSSSPVFWKSKPQFRNLTKKHPAAICGVIVVKERRLNDSFCSFGVESSPTTATESRAEVEIDSPTVRLMKEVRNEKPNCRYCGSDENVHRSGPCSTRLTCEKCESFLSSTCSSLSRIEDAVCIKNPTCRILHPGPSNADKPHPIPSTWCNACKLFRYVQLGFRPNVMKKKKLGNTAVLHYLNVNRLSKPSLTSWARGKRCIEFFSDQINTKCDILEIGQRDITQLATFLDVLWCRAVLINFPNPSEISAMVEPPEACQVSSMPQVSVEKPVSDSDFVLNTNTLHDDVHEAVEQQLNLARSCEHLATPTLSTGDGPKLCMIECKICSEPSSNVYAVTIGPARLRNSVNQPHVSVCGGCVLRCRKSAVRVAQNFSDIKNDTLCQWYYTYKRDGDGSVPLCECTEIERKCDFCHLEKCITLFRLHLTPWEALEDTEEESNIHLEAIGSPLFLACCHPLPDGISKNVELYSRLIQRSPTEEDQPFCALCRTTVSDLFRLTNGTVTCELCALGYKAVLTLLGRRSQSSDIALLAQLMALPCNPRGHKTEQLPLWAVCPSCHARRCLRLLHPLEPCLHLPHWLKRRARLVFFNASNPSKEVTLNDLDPGISISKKLYKGSIFYNVATSMSQYSAEEERSNKRTEVILMPGALNFPKPSNLREEDSNAFDSDSSCSCASSSLRVLSEADSDSENVQKHIKSGEGKAASDRTLMSADVNGEDGSAVLQSPSDALTVLRDRRQRRLTAKYAEALEEQTRRRRFSARRGSGSGITQPSNLAASLEKVSVVEIAPAEKVSATDATTLKGDALAQHDMSSTSIKAAKRSRQSTTPVKIIEGKRKPKVNSRLQGDYAVLDLQGKWNSAQKPLLQRRRSICLSDDARSDTSSTATSCGGLDRRNHRRNHPITQKKGGPRIKQVGRKPFAESSYEKAMSAMVHAAKLAAVGAQTQDGTSPLIAASAATAEAYCSDGSSADGSNPLKVDCGICAACKGLTKPCGRCSNCRLQAHYGNGKSVGNQFICKETLCFRRKSFMAAKSDRPRVKLPSNFSPRSYQKAMKSSKQVTPPLPGPTPQPSLLDTVPGLQEQLLSHSNAASRLSQPQSATLTQSASVDSLSSATLRAESANSSVVNNLEVFADAPVRSLRGGDLGMHFAPHDSTGEDGPGSSSKNKIRPVDGEVIDIDLAYQGGYPVVTTLAAAPPKEICYACGSGGGQLLFCVSCAEPFHFYCVERQFRPKKKDHFLCRNCTPCAKCNQSASELRCIRCFTGFHPGCLAGYAPAQSAERGKWVCPDCTHCLHCLVKPLDREVASYRTGDVSARLVPWSSEPSKCAECSEAEAKGQVCPECDRAYLQDTMEMIQCDSCHLWRHRACAKLTSDQYELIARAPPSQLRTFTIYCSACKAEVTAHSSDTHEGEGDEKLRRMANDTLTKRMQTLVDGCTSSPMHHSNDLDQSQPNSFAGGESSEGATVSEGSPQRPPHESNSLPQLDGGLDDSPVENSQSSSSQVNPVSFEHTPTTNNGGTHLRPPSLVKKAADVAFVPAWTVRIHLNPPPMHAAWLVERSTSDEWTTPRALAYTLLARLIARIDSTPATSTDFLPLRKLLDWLSKSIEVLFPWLPASDSTKEVRDLLRQAQGSLSTVVTFLRTTVELELFELACSHIAVILDETRTRLAIQSYIYSHVARMRTLGLYEKCSRWVNSHLQAYHHEIADFSRQVEDAQEFFIKHREIHARCFDPRVLQEKLEARLEAKDEKWVEHWSNVEDRIAIFNFQKELFLKWQRILNDPIQSPVKNPLGIESVGRISTKDPIYHFGSSFYWESLEREYADLMLPVTSPPPVDLDESEPETAEESGIKALPLATIIQEEKRLLSGSIEEPRKCLLCTRNTDDSIEGRLIYIGSDVWIHVNCALWSNEVYEEESGQLAGVSAALRRGGRTRCEDCGNLGATMTCSNSVGGCRSVVHFTCALRRRRPTFPQPVFTADRSFFCSPTCHSTVRRIRFAEAIRNLNLRRHHRFYVDEETEQGVEDKRDDRDVFSLIDSKVISVNEAQDIARQIDSDLERITLNDMLVCRRVFVPSDCFVASLRGGIGGQYETTDEQQPVLSLAISPSTVALIQNEVPASSFVVTIGALRIDRLGHIAEASDSLVRKNDRDNPGYICPIGYRARRIYWSVHSLGSRTTYTLNVSQVHKPPAISLPHLESMPNLSNSHKDKRCLPNFSLKNCAYEHSKTLHPTQPMPNTLEIPVAASATSTSLPGSIIPTPCSSRNSATAFDPHPNNPIGLPSIRFTFPQGVPPSRFTQKPPAGSLQPSATNSRSEISQSLTTSPPPPSTQKMTISCSSASTQKGASSHSQPLIITATSSAPSPPKFATILSPHKNTTPRIVSAVSVPKSSTSSGAVAVSLPNPITVYSISSASQNSLITHVNVVKPPSIQVPENRASIHTTMIQPTTVDVKRGSTLVRCVPAANVIVAPSTPPPQQTKSHLGSISQPVVIHRLDRVFATSSVGGTTSSVYSFPRTVRVASVSTPATVTSTGASGKYPVTNVDESHLASQLDGIFSSLKSPEKLTIIASSSLPKIANPTQAPVSQQQPIRIPQLSQLDGINDMEDMEGFLPSNRHPAFRESAVSGRGCFMQKVTSAKKKWMLERENRLELNERVLKAKQTLTDRMYQKEATSFADSFRLQFSVDTIGKATYTPAAAWREVVDRVIKLRTDQKLPQMIVQDIDGWSQFGLNHRHVVFLLEQLPGAFNCYRYRFRYHQHRINRLRESYKPPVPVLEGAARLMPCSKAPPSKSHARDPLAFLHCRANYAPHSCLPYDVCLDPGDAVGPGCGNNGDRTEGCLNAARQAAFIVANSLKLPPRLHARTVEAAVAEATADAVEEAEDAAASGRGRNQLSLTYQLKNLVSSLEARLSRVSVHPSPIHKRGLFALRSFRPDELICEYTGELIRSIICERREAKYQASGIDCYMFRIDNDWVIDATCAGNYARFINHSCQPNCDAKVVSMGDSNHIVIIAKRRILPGEELTYDYRFPKEAEKLVCNCGRIGCRKYLN</sequence>
<evidence type="ECO:0000259" key="18">
    <source>
        <dbReference type="PROSITE" id="PS50868"/>
    </source>
</evidence>
<evidence type="ECO:0000256" key="1">
    <source>
        <dbReference type="ARBA" id="ARBA00004123"/>
    </source>
</evidence>
<dbReference type="CDD" id="cd10518">
    <property type="entry name" value="SET_SETD1-like"/>
    <property type="match status" value="1"/>
</dbReference>
<keyword evidence="3" id="KW-0808">Transferase</keyword>
<evidence type="ECO:0000256" key="11">
    <source>
        <dbReference type="ARBA" id="ARBA00023125"/>
    </source>
</evidence>
<name>A0A5K3EYX9_MESCO</name>
<feature type="region of interest" description="Disordered" evidence="15">
    <location>
        <begin position="1529"/>
        <end position="1618"/>
    </location>
</feature>
<keyword evidence="9" id="KW-0156">Chromatin regulator</keyword>
<evidence type="ECO:0000256" key="13">
    <source>
        <dbReference type="ARBA" id="ARBA00023242"/>
    </source>
</evidence>
<dbReference type="InterPro" id="IPR003888">
    <property type="entry name" value="FYrich_N"/>
</dbReference>
<feature type="compositionally biased region" description="Polar residues" evidence="15">
    <location>
        <begin position="1530"/>
        <end position="1548"/>
    </location>
</feature>
<dbReference type="GO" id="GO:0003677">
    <property type="term" value="F:DNA binding"/>
    <property type="evidence" value="ECO:0007669"/>
    <property type="project" value="UniProtKB-KW"/>
</dbReference>
<dbReference type="SMART" id="SM00542">
    <property type="entry name" value="FYRC"/>
    <property type="match status" value="1"/>
</dbReference>
<dbReference type="PROSITE" id="PS51542">
    <property type="entry name" value="FYRN"/>
    <property type="match status" value="1"/>
</dbReference>
<dbReference type="Pfam" id="PF05965">
    <property type="entry name" value="FYRC"/>
    <property type="match status" value="1"/>
</dbReference>
<keyword evidence="12" id="KW-0804">Transcription</keyword>
<feature type="compositionally biased region" description="Polar residues" evidence="15">
    <location>
        <begin position="2393"/>
        <end position="2404"/>
    </location>
</feature>
<feature type="domain" description="PHD-type" evidence="16">
    <location>
        <begin position="1338"/>
        <end position="1387"/>
    </location>
</feature>
<protein>
    <submittedName>
        <fullName evidence="21">SET domain-containing protein</fullName>
    </submittedName>
</protein>
<evidence type="ECO:0000256" key="9">
    <source>
        <dbReference type="ARBA" id="ARBA00022853"/>
    </source>
</evidence>
<dbReference type="Pfam" id="PF00856">
    <property type="entry name" value="SET"/>
    <property type="match status" value="1"/>
</dbReference>
<evidence type="ECO:0000259" key="16">
    <source>
        <dbReference type="PROSITE" id="PS50016"/>
    </source>
</evidence>
<dbReference type="SMART" id="SM00249">
    <property type="entry name" value="PHD"/>
    <property type="match status" value="4"/>
</dbReference>
<feature type="domain" description="Post-SET" evidence="18">
    <location>
        <begin position="3118"/>
        <end position="3134"/>
    </location>
</feature>
<evidence type="ECO:0000313" key="21">
    <source>
        <dbReference type="WBParaSite" id="MCU_004120-RB"/>
    </source>
</evidence>
<organism evidence="21">
    <name type="scientific">Mesocestoides corti</name>
    <name type="common">Flatworm</name>
    <dbReference type="NCBI Taxonomy" id="53468"/>
    <lineage>
        <taxon>Eukaryota</taxon>
        <taxon>Metazoa</taxon>
        <taxon>Spiralia</taxon>
        <taxon>Lophotrochozoa</taxon>
        <taxon>Platyhelminthes</taxon>
        <taxon>Cestoda</taxon>
        <taxon>Eucestoda</taxon>
        <taxon>Cyclophyllidea</taxon>
        <taxon>Mesocestoididae</taxon>
        <taxon>Mesocestoides</taxon>
    </lineage>
</organism>
<proteinExistence type="predicted"/>
<keyword evidence="6" id="KW-0677">Repeat</keyword>
<dbReference type="InterPro" id="IPR013083">
    <property type="entry name" value="Znf_RING/FYVE/PHD"/>
</dbReference>
<reference evidence="21" key="1">
    <citation type="submission" date="2019-11" db="UniProtKB">
        <authorList>
            <consortium name="WormBaseParasite"/>
        </authorList>
    </citation>
    <scope>IDENTIFICATION</scope>
</reference>
<dbReference type="SMART" id="SM00317">
    <property type="entry name" value="SET"/>
    <property type="match status" value="1"/>
</dbReference>
<feature type="compositionally biased region" description="Polar residues" evidence="15">
    <location>
        <begin position="2419"/>
        <end position="2437"/>
    </location>
</feature>
<evidence type="ECO:0000259" key="19">
    <source>
        <dbReference type="PROSITE" id="PS51058"/>
    </source>
</evidence>
<dbReference type="PROSITE" id="PS51058">
    <property type="entry name" value="ZF_CXXC"/>
    <property type="match status" value="1"/>
</dbReference>
<evidence type="ECO:0000256" key="6">
    <source>
        <dbReference type="ARBA" id="ARBA00022737"/>
    </source>
</evidence>
<keyword evidence="2" id="KW-0489">Methyltransferase</keyword>